<reference evidence="2" key="1">
    <citation type="journal article" date="2019" name="Int. J. Syst. Evol. Microbiol.">
        <title>The Global Catalogue of Microorganisms (GCM) 10K type strain sequencing project: providing services to taxonomists for standard genome sequencing and annotation.</title>
        <authorList>
            <consortium name="The Broad Institute Genomics Platform"/>
            <consortium name="The Broad Institute Genome Sequencing Center for Infectious Disease"/>
            <person name="Wu L."/>
            <person name="Ma J."/>
        </authorList>
    </citation>
    <scope>NUCLEOTIDE SEQUENCE [LARGE SCALE GENOMIC DNA]</scope>
    <source>
        <strain evidence="2">CGMCC 1.15420</strain>
    </source>
</reference>
<dbReference type="EMBL" id="BMIW01000003">
    <property type="protein sequence ID" value="GGF86956.1"/>
    <property type="molecule type" value="Genomic_DNA"/>
</dbReference>
<comment type="caution">
    <text evidence="1">The sequence shown here is derived from an EMBL/GenBank/DDBJ whole genome shotgun (WGS) entry which is preliminary data.</text>
</comment>
<accession>A0ABQ1VPG1</accession>
<name>A0ABQ1VPG1_9BACL</name>
<gene>
    <name evidence="1" type="ORF">GCM10010913_05540</name>
</gene>
<dbReference type="Gene3D" id="2.60.120.260">
    <property type="entry name" value="Galactose-binding domain-like"/>
    <property type="match status" value="1"/>
</dbReference>
<sequence length="1345" mass="146087">MKTMYSAQANSPGTELAEAITAQQTTIKVVDPSAVLDGPNLLTIGTDESSETILYTKKNGTVLTGVTRGYQGKAQSWGTGIKVARYVTAYDHDTFKENIEDLYKQIDATDLTTTLGPGTSVINTDQASAVDMTVYGQTRVNLLGSYGNFEVDSNNDGLADGWISSGGASQLLSSEKVAYGIKAQRLLSKASNTTSYRYIYRQSIPISAGKKYVLIADAVTDGAGLAFMAVFKTNTQGGNKLGGTDPSSANKTHFVKIAPTEDRGDLMLLLYNNSPVPADTWTQWDGAGLYEVSDELYNRIGVDINETNIRDYLPHVDGVQHVQGASVYHPSKNLLPSLPDTLHANAKMTAPYELMLNAKGSNDASYITVPVMPNTTMVLKVEHNGKVAVATEDRSSNIVAHTSNQEVKFNTGSNRAVTIAFTNYAPSGSLPAGTYTFNSWQLEIGDKATPFEPAKPQQLIIPETLAEVAGYRDEVRVRLDKAELIRRVERGIKLTGDFPWKMGYRDYIGFKEVRYLLGSNNFIRNIQRAIKYTGKALNSAPASGTGTWTESDQVLVWDMGADSGGCALTIANSESGWVDSINPNPNAIKALMNGWKAAANDGSKYTSWISLLDGKAPATNTEAYVSTNKAPNWDCYATLDYALDKPEIKPIKTEGAISLHPGGNQLTVATGIIQREKVKLQKNANGVYFISGVTSTSKRTNRILQVYKEADPDPVWWIYVASNNGMAYAEAAEKDVDPNADYYVTYTTLDKYDYTANVTQLDVSYKAGISATLSDAVGNISELKTQNDRQDFADTYIQANVENNRKDIDALSDRLNAASTSKLTLQPGLQTIKAARDARFNIGSIKGKSEINGQGRRGIIGVENPYIFRRASKSADAEILSMLAFQTELHANPDTGADADELYEKNGQYFRRAKWRKVVLDGTQPFTFRQSRPGLKEVWIDDSLRWANQGNAAFAIKYDGTQMKFGSSANLPAGQIYLDINSLLLSISNADSGWGDAYTPTADEIKAYFNGWRMCDGNTSQLYTGAVGEVKCWGAIAHPSNVIGSNGWFGYVLHDVPTCIAPVTGGYEYHPYNLLYRLGTDVVEPVAHEGCLTLSEGDNAIEVGTGIVLRERTNPYINTGLGYVGINAPSSPNYPGSGLKNKLDRFLEIFKNSAVDKGWNVQKANYGGGNEYADISLSSYDPSAAYSVTYLKLDKSPVVPITGEIAANEKAQLVDLTAGVAEALHGVSVLAMEKAEKDAPGWITPTLLNGWIRYGAKGTIAKYYKDQFGLVHIVGLISNGVLGTVVFQLPVGYRPKLQYNFGIVGSNIGTKVPMHCSVNPTGEIIVQGTANEWTSLDGIVFEAEQ</sequence>
<evidence type="ECO:0000313" key="1">
    <source>
        <dbReference type="EMBL" id="GGF86956.1"/>
    </source>
</evidence>
<protein>
    <recommendedName>
        <fullName evidence="3">Tail fiber protein</fullName>
    </recommendedName>
</protein>
<proteinExistence type="predicted"/>
<evidence type="ECO:0008006" key="3">
    <source>
        <dbReference type="Google" id="ProtNLM"/>
    </source>
</evidence>
<keyword evidence="2" id="KW-1185">Reference proteome</keyword>
<dbReference type="Proteomes" id="UP000608420">
    <property type="component" value="Unassembled WGS sequence"/>
</dbReference>
<organism evidence="1 2">
    <name type="scientific">Paenibacillus aceti</name>
    <dbReference type="NCBI Taxonomy" id="1820010"/>
    <lineage>
        <taxon>Bacteria</taxon>
        <taxon>Bacillati</taxon>
        <taxon>Bacillota</taxon>
        <taxon>Bacilli</taxon>
        <taxon>Bacillales</taxon>
        <taxon>Paenibacillaceae</taxon>
        <taxon>Paenibacillus</taxon>
    </lineage>
</organism>
<evidence type="ECO:0000313" key="2">
    <source>
        <dbReference type="Proteomes" id="UP000608420"/>
    </source>
</evidence>
<dbReference type="RefSeq" id="WP_120462523.1">
    <property type="nucleotide sequence ID" value="NZ_BMIW01000003.1"/>
</dbReference>